<protein>
    <submittedName>
        <fullName evidence="4">Uncharacterized protein</fullName>
    </submittedName>
</protein>
<dbReference type="EMBL" id="JARBDR010000342">
    <property type="protein sequence ID" value="KAJ8313636.1"/>
    <property type="molecule type" value="Genomic_DNA"/>
</dbReference>
<dbReference type="Proteomes" id="UP001217089">
    <property type="component" value="Unassembled WGS sequence"/>
</dbReference>
<evidence type="ECO:0000256" key="3">
    <source>
        <dbReference type="PROSITE-ProRule" id="PRU00023"/>
    </source>
</evidence>
<accession>A0ABQ9FAL8</accession>
<dbReference type="PROSITE" id="PS50297">
    <property type="entry name" value="ANK_REP_REGION"/>
    <property type="match status" value="1"/>
</dbReference>
<evidence type="ECO:0000256" key="2">
    <source>
        <dbReference type="ARBA" id="ARBA00023043"/>
    </source>
</evidence>
<dbReference type="PROSITE" id="PS50088">
    <property type="entry name" value="ANK_REPEAT"/>
    <property type="match status" value="1"/>
</dbReference>
<reference evidence="4 5" key="1">
    <citation type="submission" date="2022-12" db="EMBL/GenBank/DDBJ databases">
        <title>Chromosome-level genome of Tegillarca granosa.</title>
        <authorList>
            <person name="Kim J."/>
        </authorList>
    </citation>
    <scope>NUCLEOTIDE SEQUENCE [LARGE SCALE GENOMIC DNA]</scope>
    <source>
        <strain evidence="4">Teg-2019</strain>
        <tissue evidence="4">Adductor muscle</tissue>
    </source>
</reference>
<dbReference type="SMART" id="SM00248">
    <property type="entry name" value="ANK"/>
    <property type="match status" value="2"/>
</dbReference>
<dbReference type="Pfam" id="PF12796">
    <property type="entry name" value="Ank_2"/>
    <property type="match status" value="1"/>
</dbReference>
<feature type="repeat" description="ANK" evidence="3">
    <location>
        <begin position="78"/>
        <end position="110"/>
    </location>
</feature>
<comment type="caution">
    <text evidence="4">The sequence shown here is derived from an EMBL/GenBank/DDBJ whole genome shotgun (WGS) entry which is preliminary data.</text>
</comment>
<dbReference type="PANTHER" id="PTHR24171">
    <property type="entry name" value="ANKYRIN REPEAT DOMAIN-CONTAINING PROTEIN 39-RELATED"/>
    <property type="match status" value="1"/>
</dbReference>
<organism evidence="4 5">
    <name type="scientific">Tegillarca granosa</name>
    <name type="common">Malaysian cockle</name>
    <name type="synonym">Anadara granosa</name>
    <dbReference type="NCBI Taxonomy" id="220873"/>
    <lineage>
        <taxon>Eukaryota</taxon>
        <taxon>Metazoa</taxon>
        <taxon>Spiralia</taxon>
        <taxon>Lophotrochozoa</taxon>
        <taxon>Mollusca</taxon>
        <taxon>Bivalvia</taxon>
        <taxon>Autobranchia</taxon>
        <taxon>Pteriomorphia</taxon>
        <taxon>Arcoida</taxon>
        <taxon>Arcoidea</taxon>
        <taxon>Arcidae</taxon>
        <taxon>Tegillarca</taxon>
    </lineage>
</organism>
<evidence type="ECO:0000313" key="5">
    <source>
        <dbReference type="Proteomes" id="UP001217089"/>
    </source>
</evidence>
<dbReference type="PANTHER" id="PTHR24171:SF8">
    <property type="entry name" value="BRCA1-ASSOCIATED RING DOMAIN PROTEIN 1"/>
    <property type="match status" value="1"/>
</dbReference>
<keyword evidence="1" id="KW-0677">Repeat</keyword>
<keyword evidence="5" id="KW-1185">Reference proteome</keyword>
<dbReference type="Gene3D" id="1.25.40.20">
    <property type="entry name" value="Ankyrin repeat-containing domain"/>
    <property type="match status" value="1"/>
</dbReference>
<keyword evidence="2 3" id="KW-0040">ANK repeat</keyword>
<dbReference type="SUPFAM" id="SSF48403">
    <property type="entry name" value="Ankyrin repeat"/>
    <property type="match status" value="1"/>
</dbReference>
<evidence type="ECO:0000313" key="4">
    <source>
        <dbReference type="EMBL" id="KAJ8313636.1"/>
    </source>
</evidence>
<dbReference type="InterPro" id="IPR036770">
    <property type="entry name" value="Ankyrin_rpt-contain_sf"/>
</dbReference>
<gene>
    <name evidence="4" type="ORF">KUTeg_008197</name>
</gene>
<name>A0ABQ9FAL8_TEGGR</name>
<proteinExistence type="predicted"/>
<dbReference type="InterPro" id="IPR002110">
    <property type="entry name" value="Ankyrin_rpt"/>
</dbReference>
<evidence type="ECO:0000256" key="1">
    <source>
        <dbReference type="ARBA" id="ARBA00022737"/>
    </source>
</evidence>
<sequence length="197" mass="21792">MKKVPACLVEDFLTENIKIDGSGPDLVEDFLTENIKIDGSGPDVLQSQLYIACFWGIKEIVQQLLNRQVNPNCQNKGTLWTPLHAATFQEHGPVVMLLLENGAQPELPDSEGRTPKDFASASEKVWPHFAIIPGIVRTSKSELVSKGVIKKASYSRPESAYAYNSDPFIHAAVTGDVLADQDEVSQPTNQPQFTLWR</sequence>